<evidence type="ECO:0008006" key="5">
    <source>
        <dbReference type="Google" id="ProtNLM"/>
    </source>
</evidence>
<dbReference type="GO" id="GO:0007165">
    <property type="term" value="P:signal transduction"/>
    <property type="evidence" value="ECO:0007669"/>
    <property type="project" value="TreeGrafter"/>
</dbReference>
<evidence type="ECO:0000313" key="4">
    <source>
        <dbReference type="Proteomes" id="UP001152803"/>
    </source>
</evidence>
<dbReference type="EMBL" id="JAFJMO010000017">
    <property type="protein sequence ID" value="KAJ8252072.1"/>
    <property type="molecule type" value="Genomic_DNA"/>
</dbReference>
<sequence>MSKENPDKPPIFEDGRGDPDKEGGAVESPEPLDQSLKKRTRQRTASPPRGSTPQSSPPKFVSVEELMETAKGVTNMALAHEIVVNGGFRVTPSQPPEGSLEKRVKDIVHKAFWDCLEAQLAEDPPSYDHAIKLLAEVKEALLSFLLPGHGRLRLRIEEALDVPLIQQQAENGALDMGKMATFVIDTMGALCAPCRDQEIHKLREITGIIPLFKYSGFLPQSKDMQGYILSDGDGSIRPHLMQQSVEYERKKFQEFLDKQPNAMDLTQKWLQDTAKALLNGDWEGGASSAGASAPIPSTLHPLIVHNHAYLHLLKWDHASCPFPETLLMDQRRFQEMQWELEELTAVAAVLLIVYNSAGAAISGLPGLLEQLKGTTKLLLAELHSPDFRAEEAFATVAERMWEEVRRSLAQHGFSPFSSERQAVLKGQIAAVRLPDNSIRRLIDSRVQTYLLGFLESSQRGCPTTLPGGLAPIQKELEEVAIKFSRLVNYNKLVFAPHYQRILQDVLRGEGPAPIREGDS</sequence>
<dbReference type="PANTHER" id="PTHR12832">
    <property type="entry name" value="TESTIS-SPECIFIC PROTEIN PBS13 T-COMPLEX 11"/>
    <property type="match status" value="1"/>
</dbReference>
<feature type="compositionally biased region" description="Polar residues" evidence="2">
    <location>
        <begin position="43"/>
        <end position="54"/>
    </location>
</feature>
<reference evidence="3" key="1">
    <citation type="journal article" date="2023" name="Science">
        <title>Genome structures resolve the early diversification of teleost fishes.</title>
        <authorList>
            <person name="Parey E."/>
            <person name="Louis A."/>
            <person name="Montfort J."/>
            <person name="Bouchez O."/>
            <person name="Roques C."/>
            <person name="Iampietro C."/>
            <person name="Lluch J."/>
            <person name="Castinel A."/>
            <person name="Donnadieu C."/>
            <person name="Desvignes T."/>
            <person name="Floi Bucao C."/>
            <person name="Jouanno E."/>
            <person name="Wen M."/>
            <person name="Mejri S."/>
            <person name="Dirks R."/>
            <person name="Jansen H."/>
            <person name="Henkel C."/>
            <person name="Chen W.J."/>
            <person name="Zahm M."/>
            <person name="Cabau C."/>
            <person name="Klopp C."/>
            <person name="Thompson A.W."/>
            <person name="Robinson-Rechavi M."/>
            <person name="Braasch I."/>
            <person name="Lecointre G."/>
            <person name="Bobe J."/>
            <person name="Postlethwait J.H."/>
            <person name="Berthelot C."/>
            <person name="Roest Crollius H."/>
            <person name="Guiguen Y."/>
        </authorList>
    </citation>
    <scope>NUCLEOTIDE SEQUENCE</scope>
    <source>
        <strain evidence="3">Concon-B</strain>
    </source>
</reference>
<organism evidence="3 4">
    <name type="scientific">Conger conger</name>
    <name type="common">Conger eel</name>
    <name type="synonym">Muraena conger</name>
    <dbReference type="NCBI Taxonomy" id="82655"/>
    <lineage>
        <taxon>Eukaryota</taxon>
        <taxon>Metazoa</taxon>
        <taxon>Chordata</taxon>
        <taxon>Craniata</taxon>
        <taxon>Vertebrata</taxon>
        <taxon>Euteleostomi</taxon>
        <taxon>Actinopterygii</taxon>
        <taxon>Neopterygii</taxon>
        <taxon>Teleostei</taxon>
        <taxon>Anguilliformes</taxon>
        <taxon>Congridae</taxon>
        <taxon>Conger</taxon>
    </lineage>
</organism>
<feature type="compositionally biased region" description="Basic and acidic residues" evidence="2">
    <location>
        <begin position="1"/>
        <end position="24"/>
    </location>
</feature>
<protein>
    <recommendedName>
        <fullName evidence="5">T-complex protein 11-like protein 1</fullName>
    </recommendedName>
</protein>
<dbReference type="Proteomes" id="UP001152803">
    <property type="component" value="Unassembled WGS sequence"/>
</dbReference>
<feature type="region of interest" description="Disordered" evidence="2">
    <location>
        <begin position="1"/>
        <end position="60"/>
    </location>
</feature>
<gene>
    <name evidence="3" type="ORF">COCON_G00213840</name>
</gene>
<dbReference type="AlphaFoldDB" id="A0A9Q1CX61"/>
<dbReference type="PANTHER" id="PTHR12832:SF15">
    <property type="entry name" value="T-COMPLEX PROTEIN 11-LIKE PROTEIN 1"/>
    <property type="match status" value="1"/>
</dbReference>
<dbReference type="OrthoDB" id="276323at2759"/>
<evidence type="ECO:0000313" key="3">
    <source>
        <dbReference type="EMBL" id="KAJ8252072.1"/>
    </source>
</evidence>
<dbReference type="InterPro" id="IPR008862">
    <property type="entry name" value="Tcp11"/>
</dbReference>
<evidence type="ECO:0000256" key="1">
    <source>
        <dbReference type="ARBA" id="ARBA00010954"/>
    </source>
</evidence>
<accession>A0A9Q1CX61</accession>
<proteinExistence type="inferred from homology"/>
<name>A0A9Q1CX61_CONCO</name>
<dbReference type="Pfam" id="PF05794">
    <property type="entry name" value="Tcp11"/>
    <property type="match status" value="1"/>
</dbReference>
<evidence type="ECO:0000256" key="2">
    <source>
        <dbReference type="SAM" id="MobiDB-lite"/>
    </source>
</evidence>
<comment type="similarity">
    <text evidence="1">Belongs to the TCP11 family.</text>
</comment>
<comment type="caution">
    <text evidence="3">The sequence shown here is derived from an EMBL/GenBank/DDBJ whole genome shotgun (WGS) entry which is preliminary data.</text>
</comment>
<keyword evidence="4" id="KW-1185">Reference proteome</keyword>